<evidence type="ECO:0000313" key="1">
    <source>
        <dbReference type="EMBL" id="WEX80636.1"/>
    </source>
</evidence>
<dbReference type="Gene3D" id="3.40.50.1820">
    <property type="entry name" value="alpha/beta hydrolase"/>
    <property type="match status" value="1"/>
</dbReference>
<reference evidence="1 2" key="1">
    <citation type="submission" date="2023-03" db="EMBL/GenBank/DDBJ databases">
        <authorList>
            <person name="Kaur S."/>
            <person name="Espinosa-Saiz D."/>
            <person name="Velazquez E."/>
            <person name="Menendez E."/>
            <person name="diCenzo G.C."/>
        </authorList>
    </citation>
    <scope>NUCLEOTIDE SEQUENCE [LARGE SCALE GENOMIC DNA]</scope>
    <source>
        <strain evidence="1 2">LMG 27395</strain>
    </source>
</reference>
<dbReference type="EMBL" id="CP120370">
    <property type="protein sequence ID" value="WEX80636.1"/>
    <property type="molecule type" value="Genomic_DNA"/>
</dbReference>
<proteinExistence type="predicted"/>
<dbReference type="InterPro" id="IPR029058">
    <property type="entry name" value="AB_hydrolase_fold"/>
</dbReference>
<evidence type="ECO:0000313" key="2">
    <source>
        <dbReference type="Proteomes" id="UP001235547"/>
    </source>
</evidence>
<name>A0ABY8CUG0_9HYPH</name>
<accession>A0ABY8CUG0</accession>
<protein>
    <submittedName>
        <fullName evidence="1">Esterase</fullName>
    </submittedName>
</protein>
<sequence>MTWRYQLIAGAEPARAPLVLLHGSGRDEQDMVPLAAKFAPGSTAVAVRGAIPWERGYAFFRRFEDRSIDEASVLEQGHSLAEFINDVGVRYGFQKPPILIGFSNGAIMAAALIQLYPDLMGAAVLLRPLSPFATPHRERLPGTPVLIIDGSDDERRTPGDGLRLAKTLEHAGAVTRHHVLNAGHSIGPEDCAFVRDWLVSRR</sequence>
<dbReference type="Proteomes" id="UP001235547">
    <property type="component" value="Chromosome 2"/>
</dbReference>
<dbReference type="RefSeq" id="WP_280731355.1">
    <property type="nucleotide sequence ID" value="NZ_CP120367.1"/>
</dbReference>
<keyword evidence="2" id="KW-1185">Reference proteome</keyword>
<gene>
    <name evidence="1" type="ORF">PYH38_002105</name>
</gene>
<dbReference type="SUPFAM" id="SSF53474">
    <property type="entry name" value="alpha/beta-Hydrolases"/>
    <property type="match status" value="1"/>
</dbReference>
<organism evidence="1 2">
    <name type="scientific">Sinorhizobium numidicum</name>
    <dbReference type="NCBI Taxonomy" id="680248"/>
    <lineage>
        <taxon>Bacteria</taxon>
        <taxon>Pseudomonadati</taxon>
        <taxon>Pseudomonadota</taxon>
        <taxon>Alphaproteobacteria</taxon>
        <taxon>Hyphomicrobiales</taxon>
        <taxon>Rhizobiaceae</taxon>
        <taxon>Sinorhizobium/Ensifer group</taxon>
        <taxon>Sinorhizobium</taxon>
    </lineage>
</organism>